<dbReference type="AlphaFoldDB" id="A0A813G7K7"/>
<name>A0A813G7K7_POLGL</name>
<proteinExistence type="predicted"/>
<evidence type="ECO:0000256" key="1">
    <source>
        <dbReference type="SAM" id="MobiDB-lite"/>
    </source>
</evidence>
<keyword evidence="3" id="KW-1185">Reference proteome</keyword>
<feature type="region of interest" description="Disordered" evidence="1">
    <location>
        <begin position="1"/>
        <end position="27"/>
    </location>
</feature>
<comment type="caution">
    <text evidence="2">The sequence shown here is derived from an EMBL/GenBank/DDBJ whole genome shotgun (WGS) entry which is preliminary data.</text>
</comment>
<dbReference type="EMBL" id="CAJNNV010027936">
    <property type="protein sequence ID" value="CAE8622274.1"/>
    <property type="molecule type" value="Genomic_DNA"/>
</dbReference>
<dbReference type="Proteomes" id="UP000654075">
    <property type="component" value="Unassembled WGS sequence"/>
</dbReference>
<feature type="non-terminal residue" evidence="2">
    <location>
        <position position="118"/>
    </location>
</feature>
<accession>A0A813G7K7</accession>
<evidence type="ECO:0000313" key="3">
    <source>
        <dbReference type="Proteomes" id="UP000654075"/>
    </source>
</evidence>
<gene>
    <name evidence="2" type="ORF">PGLA1383_LOCUS39730</name>
</gene>
<organism evidence="2 3">
    <name type="scientific">Polarella glacialis</name>
    <name type="common">Dinoflagellate</name>
    <dbReference type="NCBI Taxonomy" id="89957"/>
    <lineage>
        <taxon>Eukaryota</taxon>
        <taxon>Sar</taxon>
        <taxon>Alveolata</taxon>
        <taxon>Dinophyceae</taxon>
        <taxon>Suessiales</taxon>
        <taxon>Suessiaceae</taxon>
        <taxon>Polarella</taxon>
    </lineage>
</organism>
<sequence>TPQKERMKASMRTGSPRLYGPRQQGGSLKDRALLRSQSVPMAGIQLHSPPLEADSLSQAMREHALKRGEVRHRPSAKDFKFTENRTPTGIGKWNYVVPESAVSIMANFKGNPVPFKGC</sequence>
<evidence type="ECO:0000313" key="2">
    <source>
        <dbReference type="EMBL" id="CAE8622274.1"/>
    </source>
</evidence>
<protein>
    <submittedName>
        <fullName evidence="2">Uncharacterized protein</fullName>
    </submittedName>
</protein>
<reference evidence="2" key="1">
    <citation type="submission" date="2021-02" db="EMBL/GenBank/DDBJ databases">
        <authorList>
            <person name="Dougan E. K."/>
            <person name="Rhodes N."/>
            <person name="Thang M."/>
            <person name="Chan C."/>
        </authorList>
    </citation>
    <scope>NUCLEOTIDE SEQUENCE</scope>
</reference>